<dbReference type="OrthoDB" id="3298440at2"/>
<dbReference type="SUPFAM" id="SSF88659">
    <property type="entry name" value="Sigma3 and sigma4 domains of RNA polymerase sigma factors"/>
    <property type="match status" value="1"/>
</dbReference>
<dbReference type="PANTHER" id="PTHR30173">
    <property type="entry name" value="SIGMA 19 FACTOR"/>
    <property type="match status" value="1"/>
</dbReference>
<proteinExistence type="predicted"/>
<organism evidence="1 2">
    <name type="scientific">Actinacidiphila glaucinigra</name>
    <dbReference type="NCBI Taxonomy" id="235986"/>
    <lineage>
        <taxon>Bacteria</taxon>
        <taxon>Bacillati</taxon>
        <taxon>Actinomycetota</taxon>
        <taxon>Actinomycetes</taxon>
        <taxon>Kitasatosporales</taxon>
        <taxon>Streptomycetaceae</taxon>
        <taxon>Actinacidiphila</taxon>
    </lineage>
</organism>
<dbReference type="InterPro" id="IPR036388">
    <property type="entry name" value="WH-like_DNA-bd_sf"/>
</dbReference>
<dbReference type="EMBL" id="FZOF01000032">
    <property type="protein sequence ID" value="SNT50963.1"/>
    <property type="molecule type" value="Genomic_DNA"/>
</dbReference>
<dbReference type="AlphaFoldDB" id="A0A239N906"/>
<sequence>MDFSDDAVPIAELLDERRHLLDVALWMVGGSAQAESVVDEAYRQWFELPEAARRAIESPGAWLVKTVGGICLARLATSAGYAGPAAADTARPQVGVELQHEIGEVLLTALDALAPAERAAFVLNGCFGMALGTVADVVGRSEPECAELADRARRAIRACRSHTATPEEHDAVARAVREACLSDDAVRLSALMCPDATAFFDGGGKLRSLVRPVHGAEPVARSLLTLLAHHQRVTLTAHAVNGRTGLVARYGGQVAAVISLDVADDRVSQAWIVLNPDKLRPWNHPARSVRPVIGS</sequence>
<dbReference type="RefSeq" id="WP_089228452.1">
    <property type="nucleotide sequence ID" value="NZ_FZOF01000032.1"/>
</dbReference>
<keyword evidence="2" id="KW-1185">Reference proteome</keyword>
<dbReference type="InterPro" id="IPR032710">
    <property type="entry name" value="NTF2-like_dom_sf"/>
</dbReference>
<gene>
    <name evidence="1" type="ORF">SAMN05216252_13269</name>
</gene>
<dbReference type="Proteomes" id="UP000198280">
    <property type="component" value="Unassembled WGS sequence"/>
</dbReference>
<name>A0A239N906_9ACTN</name>
<evidence type="ECO:0000313" key="2">
    <source>
        <dbReference type="Proteomes" id="UP000198280"/>
    </source>
</evidence>
<dbReference type="InterPro" id="IPR013324">
    <property type="entry name" value="RNA_pol_sigma_r3/r4-like"/>
</dbReference>
<dbReference type="PANTHER" id="PTHR30173:SF43">
    <property type="entry name" value="ECF RNA POLYMERASE SIGMA FACTOR SIGI-RELATED"/>
    <property type="match status" value="1"/>
</dbReference>
<dbReference type="InterPro" id="IPR052704">
    <property type="entry name" value="ECF_Sigma-70_Domain"/>
</dbReference>
<evidence type="ECO:0000313" key="1">
    <source>
        <dbReference type="EMBL" id="SNT50963.1"/>
    </source>
</evidence>
<accession>A0A239N906</accession>
<protein>
    <submittedName>
        <fullName evidence="1">RNA polymerase sigma-70 factor, ECF subfamily</fullName>
    </submittedName>
</protein>
<dbReference type="GO" id="GO:0016987">
    <property type="term" value="F:sigma factor activity"/>
    <property type="evidence" value="ECO:0007669"/>
    <property type="project" value="TreeGrafter"/>
</dbReference>
<dbReference type="SUPFAM" id="SSF54427">
    <property type="entry name" value="NTF2-like"/>
    <property type="match status" value="1"/>
</dbReference>
<reference evidence="1 2" key="1">
    <citation type="submission" date="2017-06" db="EMBL/GenBank/DDBJ databases">
        <authorList>
            <person name="Kim H.J."/>
            <person name="Triplett B.A."/>
        </authorList>
    </citation>
    <scope>NUCLEOTIDE SEQUENCE [LARGE SCALE GENOMIC DNA]</scope>
    <source>
        <strain evidence="1 2">CGMCC 4.1858</strain>
    </source>
</reference>
<dbReference type="Gene3D" id="1.10.10.10">
    <property type="entry name" value="Winged helix-like DNA-binding domain superfamily/Winged helix DNA-binding domain"/>
    <property type="match status" value="1"/>
</dbReference>